<gene>
    <name evidence="2" type="ORF">QVH07_17600</name>
</gene>
<sequence length="376" mass="43868">MKLRLITCFIALTSWSSCSSDNSAIEEYRLVRETYNIPTSGKISLSNPHHLSNDTLYSFDSYQKTLLKLSLLDSQIVESQIEFDFELEPYIFYYIQRDSVLFSTGNKLFLSDQNGKIYHQIGLFSGLNQIEKEVYQEYPFDGFAPHLFYNGNSKSVLLYFAKRSQIDRRKVWAEISISNGTWKVFDGYHPEEYDGDALNYTTFPSVTWGPGGLYFQYSIAPIVTQLDTVSSRQKDFIIRSFDGIQFAEPQTYREEWTSDYFENWVLTSPNYLKLIYDPFRNLFYRFSHPALDSYPPSGKDYYEYLVENRDIHLTVLNERMEVLLNEILPKGKYDVAKSMVFSKGLLVPIESSSLKDEEQLYVDLFKVAQKSSLEIR</sequence>
<name>A0ABT7YHG5_9BACT</name>
<accession>A0ABT7YHG5</accession>
<evidence type="ECO:0008006" key="4">
    <source>
        <dbReference type="Google" id="ProtNLM"/>
    </source>
</evidence>
<reference evidence="2" key="1">
    <citation type="submission" date="2023-06" db="EMBL/GenBank/DDBJ databases">
        <title>Robiginitalea aurantiacus sp. nov. and Algoriphagus sediminis sp. nov., isolated from coastal sediment.</title>
        <authorList>
            <person name="Zhou Z.Y."/>
            <person name="An J."/>
            <person name="Jia Y.W."/>
            <person name="Du Z.J."/>
        </authorList>
    </citation>
    <scope>NUCLEOTIDE SEQUENCE</scope>
    <source>
        <strain evidence="2">C2-7</strain>
    </source>
</reference>
<dbReference type="Proteomes" id="UP001171916">
    <property type="component" value="Unassembled WGS sequence"/>
</dbReference>
<feature type="chain" id="PRO_5046390991" description="DUF4221 domain-containing protein" evidence="1">
    <location>
        <begin position="20"/>
        <end position="376"/>
    </location>
</feature>
<keyword evidence="3" id="KW-1185">Reference proteome</keyword>
<evidence type="ECO:0000256" key="1">
    <source>
        <dbReference type="SAM" id="SignalP"/>
    </source>
</evidence>
<organism evidence="2 3">
    <name type="scientific">Algoriphagus sediminis</name>
    <dbReference type="NCBI Taxonomy" id="3057113"/>
    <lineage>
        <taxon>Bacteria</taxon>
        <taxon>Pseudomonadati</taxon>
        <taxon>Bacteroidota</taxon>
        <taxon>Cytophagia</taxon>
        <taxon>Cytophagales</taxon>
        <taxon>Cyclobacteriaceae</taxon>
        <taxon>Algoriphagus</taxon>
    </lineage>
</organism>
<dbReference type="PROSITE" id="PS51257">
    <property type="entry name" value="PROKAR_LIPOPROTEIN"/>
    <property type="match status" value="1"/>
</dbReference>
<evidence type="ECO:0000313" key="3">
    <source>
        <dbReference type="Proteomes" id="UP001171916"/>
    </source>
</evidence>
<dbReference type="RefSeq" id="WP_290003140.1">
    <property type="nucleotide sequence ID" value="NZ_JAUEPH010000014.1"/>
</dbReference>
<feature type="signal peptide" evidence="1">
    <location>
        <begin position="1"/>
        <end position="19"/>
    </location>
</feature>
<comment type="caution">
    <text evidence="2">The sequence shown here is derived from an EMBL/GenBank/DDBJ whole genome shotgun (WGS) entry which is preliminary data.</text>
</comment>
<keyword evidence="1" id="KW-0732">Signal</keyword>
<dbReference type="EMBL" id="JAUEPH010000014">
    <property type="protein sequence ID" value="MDN3205974.1"/>
    <property type="molecule type" value="Genomic_DNA"/>
</dbReference>
<protein>
    <recommendedName>
        <fullName evidence="4">DUF4221 domain-containing protein</fullName>
    </recommendedName>
</protein>
<proteinExistence type="predicted"/>
<evidence type="ECO:0000313" key="2">
    <source>
        <dbReference type="EMBL" id="MDN3205974.1"/>
    </source>
</evidence>